<organism evidence="3 4">
    <name type="scientific">Micromonas commoda (strain RCC299 / NOUM17 / CCMP2709)</name>
    <name type="common">Picoplanktonic green alga</name>
    <dbReference type="NCBI Taxonomy" id="296587"/>
    <lineage>
        <taxon>Eukaryota</taxon>
        <taxon>Viridiplantae</taxon>
        <taxon>Chlorophyta</taxon>
        <taxon>Mamiellophyceae</taxon>
        <taxon>Mamiellales</taxon>
        <taxon>Mamiellaceae</taxon>
        <taxon>Micromonas</taxon>
    </lineage>
</organism>
<dbReference type="EMBL" id="CP001324">
    <property type="protein sequence ID" value="ACO61592.1"/>
    <property type="molecule type" value="Genomic_DNA"/>
</dbReference>
<evidence type="ECO:0000313" key="4">
    <source>
        <dbReference type="Proteomes" id="UP000002009"/>
    </source>
</evidence>
<dbReference type="KEGG" id="mis:MICPUN_107848"/>
<keyword evidence="2" id="KW-0677">Repeat</keyword>
<dbReference type="Proteomes" id="UP000002009">
    <property type="component" value="Chromosome 3"/>
</dbReference>
<keyword evidence="4" id="KW-1185">Reference proteome</keyword>
<dbReference type="Gene3D" id="2.120.10.80">
    <property type="entry name" value="Kelch-type beta propeller"/>
    <property type="match status" value="2"/>
</dbReference>
<dbReference type="SUPFAM" id="SSF117281">
    <property type="entry name" value="Kelch motif"/>
    <property type="match status" value="1"/>
</dbReference>
<dbReference type="Pfam" id="PF24681">
    <property type="entry name" value="Kelch_KLHDC2_KLHL20_DRC7"/>
    <property type="match status" value="1"/>
</dbReference>
<evidence type="ECO:0000313" key="3">
    <source>
        <dbReference type="EMBL" id="ACO61592.1"/>
    </source>
</evidence>
<dbReference type="STRING" id="296587.C1E0P3"/>
<dbReference type="RefSeq" id="XP_002500334.1">
    <property type="nucleotide sequence ID" value="XM_002500288.1"/>
</dbReference>
<sequence>MWIRPAILGAQPSGRGGCASATVGDMCLFIGGTDRSPRAFDEVWILKMAPESTDGVSSSDWRWIRKSTTVRGGGTLPARTGATATAVGRKVYVFGGQEPSRGTCFNDVVVLDCDSWEWSRLEISGPSPPPRNSHVACVVNGGRLLVVYGGSSPEVGPMSDVYLLDLEEGAERWIRPKVTGQAPEPREMHAACVLPNTPGDGDWNGDREIIVVGGRGGASVLSDAVVLDAQRLEWVRRGDVGVAVCAHTAVPWRLGRSGAALLFGGFGGAALRGNDTVTVDGTTLKTIVKGVSSEDVAFAPEPRFAHSSCLVPGGGMLVFAGVTPEADLGDVAVWVPDERASGVVPACDLD</sequence>
<dbReference type="PANTHER" id="PTHR46093:SF18">
    <property type="entry name" value="FIBRONECTIN TYPE-III DOMAIN-CONTAINING PROTEIN"/>
    <property type="match status" value="1"/>
</dbReference>
<dbReference type="OMA" id="RIDCNGP"/>
<protein>
    <submittedName>
        <fullName evidence="3">Uncharacterized protein</fullName>
    </submittedName>
</protein>
<dbReference type="InterPro" id="IPR006652">
    <property type="entry name" value="Kelch_1"/>
</dbReference>
<dbReference type="InParanoid" id="C1E0P3"/>
<dbReference type="AlphaFoldDB" id="C1E0P3"/>
<evidence type="ECO:0000256" key="2">
    <source>
        <dbReference type="ARBA" id="ARBA00022737"/>
    </source>
</evidence>
<proteinExistence type="predicted"/>
<dbReference type="GeneID" id="8241968"/>
<dbReference type="PANTHER" id="PTHR46093">
    <property type="entry name" value="ACYL-COA-BINDING DOMAIN-CONTAINING PROTEIN 5"/>
    <property type="match status" value="1"/>
</dbReference>
<gene>
    <name evidence="3" type="ORF">MICPUN_107848</name>
</gene>
<reference evidence="3 4" key="1">
    <citation type="journal article" date="2009" name="Science">
        <title>Green evolution and dynamic adaptations revealed by genomes of the marine picoeukaryotes Micromonas.</title>
        <authorList>
            <person name="Worden A.Z."/>
            <person name="Lee J.H."/>
            <person name="Mock T."/>
            <person name="Rouze P."/>
            <person name="Simmons M.P."/>
            <person name="Aerts A.L."/>
            <person name="Allen A.E."/>
            <person name="Cuvelier M.L."/>
            <person name="Derelle E."/>
            <person name="Everett M.V."/>
            <person name="Foulon E."/>
            <person name="Grimwood J."/>
            <person name="Gundlach H."/>
            <person name="Henrissat B."/>
            <person name="Napoli C."/>
            <person name="McDonald S.M."/>
            <person name="Parker M.S."/>
            <person name="Rombauts S."/>
            <person name="Salamov A."/>
            <person name="Von Dassow P."/>
            <person name="Badger J.H."/>
            <person name="Coutinho P.M."/>
            <person name="Demir E."/>
            <person name="Dubchak I."/>
            <person name="Gentemann C."/>
            <person name="Eikrem W."/>
            <person name="Gready J.E."/>
            <person name="John U."/>
            <person name="Lanier W."/>
            <person name="Lindquist E.A."/>
            <person name="Lucas S."/>
            <person name="Mayer K.F."/>
            <person name="Moreau H."/>
            <person name="Not F."/>
            <person name="Otillar R."/>
            <person name="Panaud O."/>
            <person name="Pangilinan J."/>
            <person name="Paulsen I."/>
            <person name="Piegu B."/>
            <person name="Poliakov A."/>
            <person name="Robbens S."/>
            <person name="Schmutz J."/>
            <person name="Toulza E."/>
            <person name="Wyss T."/>
            <person name="Zelensky A."/>
            <person name="Zhou K."/>
            <person name="Armbrust E.V."/>
            <person name="Bhattacharya D."/>
            <person name="Goodenough U.W."/>
            <person name="Van de Peer Y."/>
            <person name="Grigoriev I.V."/>
        </authorList>
    </citation>
    <scope>NUCLEOTIDE SEQUENCE [LARGE SCALE GENOMIC DNA]</scope>
    <source>
        <strain evidence="4">RCC299 / NOUM17</strain>
    </source>
</reference>
<evidence type="ECO:0000256" key="1">
    <source>
        <dbReference type="ARBA" id="ARBA00022441"/>
    </source>
</evidence>
<keyword evidence="1" id="KW-0880">Kelch repeat</keyword>
<dbReference type="InterPro" id="IPR015915">
    <property type="entry name" value="Kelch-typ_b-propeller"/>
</dbReference>
<dbReference type="OrthoDB" id="10251809at2759"/>
<dbReference type="SMART" id="SM00612">
    <property type="entry name" value="Kelch"/>
    <property type="match status" value="2"/>
</dbReference>
<name>C1E0P3_MICCC</name>
<accession>C1E0P3</accession>
<dbReference type="eggNOG" id="KOG0379">
    <property type="taxonomic scope" value="Eukaryota"/>
</dbReference>